<dbReference type="PANTHER" id="PTHR11472:SF34">
    <property type="entry name" value="REGULATOR OF TELOMERE ELONGATION HELICASE 1"/>
    <property type="match status" value="1"/>
</dbReference>
<dbReference type="GO" id="GO:0016818">
    <property type="term" value="F:hydrolase activity, acting on acid anhydrides, in phosphorus-containing anhydrides"/>
    <property type="evidence" value="ECO:0007669"/>
    <property type="project" value="InterPro"/>
</dbReference>
<keyword evidence="10" id="KW-0413">Isomerase</keyword>
<dbReference type="FunFam" id="3.40.50.300:FF:000466">
    <property type="entry name" value="ATP-dependent DNA helicase"/>
    <property type="match status" value="1"/>
</dbReference>
<evidence type="ECO:0000256" key="14">
    <source>
        <dbReference type="ARBA" id="ARBA00071792"/>
    </source>
</evidence>
<dbReference type="Pfam" id="PF06733">
    <property type="entry name" value="DEAD_2"/>
    <property type="match status" value="1"/>
</dbReference>
<dbReference type="FunFam" id="3.40.50.300:FF:000499">
    <property type="entry name" value="ATP-dependent DNA helicase"/>
    <property type="match status" value="1"/>
</dbReference>
<dbReference type="GO" id="GO:0003677">
    <property type="term" value="F:DNA binding"/>
    <property type="evidence" value="ECO:0007669"/>
    <property type="project" value="UniProtKB-KW"/>
</dbReference>
<organism evidence="16 17">
    <name type="scientific">Arsenophonus nasoniae</name>
    <name type="common">son-killer infecting Nasonia vitripennis</name>
    <dbReference type="NCBI Taxonomy" id="638"/>
    <lineage>
        <taxon>Bacteria</taxon>
        <taxon>Pseudomonadati</taxon>
        <taxon>Pseudomonadota</taxon>
        <taxon>Gammaproteobacteria</taxon>
        <taxon>Enterobacterales</taxon>
        <taxon>Morganellaceae</taxon>
        <taxon>Arsenophonus</taxon>
    </lineage>
</organism>
<protein>
    <recommendedName>
        <fullName evidence="14">ATP-dependent DNA helicase YoaA</fullName>
        <ecNumber evidence="12">5.6.2.3</ecNumber>
    </recommendedName>
</protein>
<evidence type="ECO:0000256" key="8">
    <source>
        <dbReference type="ARBA" id="ARBA00023014"/>
    </source>
</evidence>
<accession>A0AA95JZD3</accession>
<dbReference type="AlphaFoldDB" id="A0AA95JZD3"/>
<dbReference type="RefSeq" id="WP_280628566.1">
    <property type="nucleotide sequence ID" value="NZ_CP123498.1"/>
</dbReference>
<evidence type="ECO:0000313" key="17">
    <source>
        <dbReference type="Proteomes" id="UP001177597"/>
    </source>
</evidence>
<evidence type="ECO:0000256" key="5">
    <source>
        <dbReference type="ARBA" id="ARBA00022806"/>
    </source>
</evidence>
<dbReference type="InterPro" id="IPR045028">
    <property type="entry name" value="DinG/Rad3-like"/>
</dbReference>
<evidence type="ECO:0000259" key="15">
    <source>
        <dbReference type="PROSITE" id="PS51193"/>
    </source>
</evidence>
<evidence type="ECO:0000256" key="6">
    <source>
        <dbReference type="ARBA" id="ARBA00022840"/>
    </source>
</evidence>
<dbReference type="Proteomes" id="UP001177597">
    <property type="component" value="Chromosome"/>
</dbReference>
<dbReference type="InterPro" id="IPR010614">
    <property type="entry name" value="RAD3-like_helicase_DEAD"/>
</dbReference>
<evidence type="ECO:0000256" key="11">
    <source>
        <dbReference type="ARBA" id="ARBA00038058"/>
    </source>
</evidence>
<dbReference type="EC" id="5.6.2.3" evidence="12"/>
<keyword evidence="4 16" id="KW-0378">Hydrolase</keyword>
<evidence type="ECO:0000256" key="1">
    <source>
        <dbReference type="ARBA" id="ARBA00001966"/>
    </source>
</evidence>
<evidence type="ECO:0000256" key="4">
    <source>
        <dbReference type="ARBA" id="ARBA00022801"/>
    </source>
</evidence>
<dbReference type="SUPFAM" id="SSF52540">
    <property type="entry name" value="P-loop containing nucleoside triphosphate hydrolases"/>
    <property type="match status" value="2"/>
</dbReference>
<keyword evidence="5 16" id="KW-0347">Helicase</keyword>
<keyword evidence="3" id="KW-0547">Nucleotide-binding</keyword>
<dbReference type="InterPro" id="IPR027417">
    <property type="entry name" value="P-loop_NTPase"/>
</dbReference>
<comment type="similarity">
    <text evidence="11">Belongs to the helicase family. DinG subfamily.</text>
</comment>
<dbReference type="PROSITE" id="PS51193">
    <property type="entry name" value="HELICASE_ATP_BIND_2"/>
    <property type="match status" value="1"/>
</dbReference>
<evidence type="ECO:0000256" key="9">
    <source>
        <dbReference type="ARBA" id="ARBA00023125"/>
    </source>
</evidence>
<feature type="domain" description="Helicase ATP-binding" evidence="15">
    <location>
        <begin position="10"/>
        <end position="272"/>
    </location>
</feature>
<dbReference type="PANTHER" id="PTHR11472">
    <property type="entry name" value="DNA REPAIR DEAD HELICASE RAD3/XP-D SUBFAMILY MEMBER"/>
    <property type="match status" value="1"/>
</dbReference>
<dbReference type="GO" id="GO:0046872">
    <property type="term" value="F:metal ion binding"/>
    <property type="evidence" value="ECO:0007669"/>
    <property type="project" value="UniProtKB-KW"/>
</dbReference>
<dbReference type="Pfam" id="PF00270">
    <property type="entry name" value="DEAD"/>
    <property type="match status" value="1"/>
</dbReference>
<gene>
    <name evidence="16" type="ORF">QE207_10610</name>
</gene>
<reference evidence="16" key="1">
    <citation type="submission" date="2023-04" db="EMBL/GenBank/DDBJ databases">
        <title>Genome dynamics across the evolutionary transition to endosymbiosis.</title>
        <authorList>
            <person name="Siozios S."/>
            <person name="Nadal-Jimenez P."/>
            <person name="Azagi T."/>
            <person name="Sprong H."/>
            <person name="Frost C.L."/>
            <person name="Parratt S.R."/>
            <person name="Taylor G."/>
            <person name="Brettell L."/>
            <person name="Lew K.C."/>
            <person name="Croft L."/>
            <person name="King K.C."/>
            <person name="Brockhurst M.A."/>
            <person name="Hypsa V."/>
            <person name="Novakova E."/>
            <person name="Darby A.C."/>
            <person name="Hurst G.D.D."/>
        </authorList>
    </citation>
    <scope>NUCLEOTIDE SEQUENCE</scope>
    <source>
        <strain evidence="16">AIh</strain>
    </source>
</reference>
<proteinExistence type="inferred from homology"/>
<dbReference type="GO" id="GO:0043139">
    <property type="term" value="F:5'-3' DNA helicase activity"/>
    <property type="evidence" value="ECO:0007669"/>
    <property type="project" value="UniProtKB-EC"/>
</dbReference>
<evidence type="ECO:0000313" key="16">
    <source>
        <dbReference type="EMBL" id="WGL94199.1"/>
    </source>
</evidence>
<keyword evidence="9" id="KW-0238">DNA-binding</keyword>
<evidence type="ECO:0000256" key="2">
    <source>
        <dbReference type="ARBA" id="ARBA00022723"/>
    </source>
</evidence>
<dbReference type="Gene3D" id="3.40.50.300">
    <property type="entry name" value="P-loop containing nucleotide triphosphate hydrolases"/>
    <property type="match status" value="2"/>
</dbReference>
<keyword evidence="7" id="KW-0408">Iron</keyword>
<dbReference type="GO" id="GO:0051536">
    <property type="term" value="F:iron-sulfur cluster binding"/>
    <property type="evidence" value="ECO:0007669"/>
    <property type="project" value="UniProtKB-KW"/>
</dbReference>
<keyword evidence="8" id="KW-0411">Iron-sulfur</keyword>
<dbReference type="GO" id="GO:0005524">
    <property type="term" value="F:ATP binding"/>
    <property type="evidence" value="ECO:0007669"/>
    <property type="project" value="UniProtKB-KW"/>
</dbReference>
<dbReference type="EMBL" id="CP123498">
    <property type="protein sequence ID" value="WGL94199.1"/>
    <property type="molecule type" value="Genomic_DNA"/>
</dbReference>
<evidence type="ECO:0000256" key="7">
    <source>
        <dbReference type="ARBA" id="ARBA00023004"/>
    </source>
</evidence>
<dbReference type="InterPro" id="IPR014013">
    <property type="entry name" value="Helic_SF1/SF2_ATP-bd_DinG/Rad3"/>
</dbReference>
<comment type="catalytic activity">
    <reaction evidence="13">
        <text>ATP + H2O = ADP + phosphate + H(+)</text>
        <dbReference type="Rhea" id="RHEA:13065"/>
        <dbReference type="ChEBI" id="CHEBI:15377"/>
        <dbReference type="ChEBI" id="CHEBI:15378"/>
        <dbReference type="ChEBI" id="CHEBI:30616"/>
        <dbReference type="ChEBI" id="CHEBI:43474"/>
        <dbReference type="ChEBI" id="CHEBI:456216"/>
        <dbReference type="EC" id="5.6.2.3"/>
    </reaction>
</comment>
<keyword evidence="6" id="KW-0067">ATP-binding</keyword>
<keyword evidence="2" id="KW-0479">Metal-binding</keyword>
<dbReference type="InterPro" id="IPR006555">
    <property type="entry name" value="ATP-dep_Helicase_C"/>
</dbReference>
<evidence type="ECO:0000256" key="10">
    <source>
        <dbReference type="ARBA" id="ARBA00023235"/>
    </source>
</evidence>
<evidence type="ECO:0000256" key="13">
    <source>
        <dbReference type="ARBA" id="ARBA00048954"/>
    </source>
</evidence>
<dbReference type="Pfam" id="PF13307">
    <property type="entry name" value="Helicase_C_2"/>
    <property type="match status" value="1"/>
</dbReference>
<comment type="cofactor">
    <cofactor evidence="1">
        <name>[4Fe-4S] cluster</name>
        <dbReference type="ChEBI" id="CHEBI:49883"/>
    </cofactor>
</comment>
<sequence length="637" mass="71303">MLDDFSIKGPLFDAIPGFRPRDAQIEMARAITTAIQSQQTLVVEAGTGTGKTYAYLVPALRSNKKVVISTGSKTLQDQLYYRDLPIIKAALAYSGHVALLKGRANYLCLERLEQQSLAGEQLIAEMIAEIVRLRSWAIETEDGDISHCHQVAEDSAVWPLVTSTNDNCIGSHCPYYQRCFVLKARKKALEADVVVVNHHLFMADKVVKNTGFGELIPSAEVIIFDEAHQIPDIASQYFGQQLSSRQLFDLARDIILVYRTEICDQIQLQKCADSISQATLDFRLMLGENGFRGDLQQLLNQQSVSSALQRLEDALEFSYEVIKLSLGRSAALDAIFDRTTTYCNRLNRLKETTIPGFSYWFESFGRHFLLALTPLTVADKFHDMITTEKGSWIFTSATLAVSDKLSYFSQRLGLEKANSLILPSPFDYQRQTLLCVPRYLPDINQADFAEQLVVMLKPVIEHNQGRCFFLCTSLHMMRELTAMFRECLNLPVLMQGETSKARLLSQFTAAGNALLIATNSFWEGVDVKGDALSCVIIDRLPFTSPDEPLLRARMQDCQLHGGNAFYDVQLPDAVLNLKQGIGRLVRDVNDSGVIIICDKRLVSRPYGEVFLNSLPPSPRTRSLQVAINFLAKTPSTN</sequence>
<dbReference type="InterPro" id="IPR011545">
    <property type="entry name" value="DEAD/DEAH_box_helicase_dom"/>
</dbReference>
<dbReference type="SMART" id="SM00491">
    <property type="entry name" value="HELICc2"/>
    <property type="match status" value="1"/>
</dbReference>
<dbReference type="GO" id="GO:0006281">
    <property type="term" value="P:DNA repair"/>
    <property type="evidence" value="ECO:0007669"/>
    <property type="project" value="TreeGrafter"/>
</dbReference>
<evidence type="ECO:0000256" key="12">
    <source>
        <dbReference type="ARBA" id="ARBA00044969"/>
    </source>
</evidence>
<name>A0AA95JZD3_9GAMM</name>
<evidence type="ECO:0000256" key="3">
    <source>
        <dbReference type="ARBA" id="ARBA00022741"/>
    </source>
</evidence>